<protein>
    <recommendedName>
        <fullName evidence="3">Pyridoxamine 5'-phosphate oxidase putative domain-containing protein</fullName>
    </recommendedName>
</protein>
<evidence type="ECO:0000313" key="2">
    <source>
        <dbReference type="Proteomes" id="UP000027142"/>
    </source>
</evidence>
<dbReference type="KEGG" id="ble:BleG1_2992"/>
<dbReference type="STRING" id="1246626.BleG1_2992"/>
<evidence type="ECO:0000313" key="1">
    <source>
        <dbReference type="EMBL" id="AIC95556.1"/>
    </source>
</evidence>
<dbReference type="eggNOG" id="ENOG5032TVI">
    <property type="taxonomic scope" value="Bacteria"/>
</dbReference>
<dbReference type="Proteomes" id="UP000027142">
    <property type="component" value="Chromosome"/>
</dbReference>
<gene>
    <name evidence="1" type="ORF">BleG1_2992</name>
</gene>
<sequence>MVNKSLPKQVQAFLNGQDFDQKKELAMYFVTVDDEGFPYKAMISVGEVIALDETTLRIALWEHSKSASFTKQEKKATLFLVLPPTAYDLQLTVTYVRTEAGQVIFEGALKQVKVDEAPYATIVSSVQCRFKEEQQTVQQWSMKHKLLKK</sequence>
<dbReference type="InterPro" id="IPR012349">
    <property type="entry name" value="Split_barrel_FMN-bd"/>
</dbReference>
<name>A0A060LWB6_9BACI</name>
<dbReference type="AlphaFoldDB" id="A0A060LWB6"/>
<dbReference type="Gene3D" id="2.30.110.10">
    <property type="entry name" value="Electron Transport, Fmn-binding Protein, Chain A"/>
    <property type="match status" value="1"/>
</dbReference>
<evidence type="ECO:0008006" key="3">
    <source>
        <dbReference type="Google" id="ProtNLM"/>
    </source>
</evidence>
<reference evidence="1 2" key="1">
    <citation type="journal article" date="2014" name="Gene">
        <title>A comparative genomic analysis of the alkalitolerant soil bacterium Bacillus lehensis G1.</title>
        <authorList>
            <person name="Noor Y.M."/>
            <person name="Samsulrizal N.H."/>
            <person name="Jema'on N.A."/>
            <person name="Low K.O."/>
            <person name="Ramli A.N."/>
            <person name="Alias N.I."/>
            <person name="Damis S.I."/>
            <person name="Fuzi S.F."/>
            <person name="Isa M.N."/>
            <person name="Murad A.M."/>
            <person name="Raih M.F."/>
            <person name="Bakar F.D."/>
            <person name="Najimudin N."/>
            <person name="Mahadi N.M."/>
            <person name="Illias R.M."/>
        </authorList>
    </citation>
    <scope>NUCLEOTIDE SEQUENCE [LARGE SCALE GENOMIC DNA]</scope>
    <source>
        <strain evidence="1 2">G1</strain>
    </source>
</reference>
<dbReference type="OrthoDB" id="6518717at2"/>
<proteinExistence type="predicted"/>
<dbReference type="EMBL" id="CP003923">
    <property type="protein sequence ID" value="AIC95556.1"/>
    <property type="molecule type" value="Genomic_DNA"/>
</dbReference>
<keyword evidence="2" id="KW-1185">Reference proteome</keyword>
<organism evidence="1 2">
    <name type="scientific">Shouchella lehensis G1</name>
    <dbReference type="NCBI Taxonomy" id="1246626"/>
    <lineage>
        <taxon>Bacteria</taxon>
        <taxon>Bacillati</taxon>
        <taxon>Bacillota</taxon>
        <taxon>Bacilli</taxon>
        <taxon>Bacillales</taxon>
        <taxon>Bacillaceae</taxon>
        <taxon>Shouchella</taxon>
    </lineage>
</organism>
<dbReference type="HOGENOM" id="CLU_134270_0_0_9"/>
<accession>A0A060LWB6</accession>
<dbReference type="RefSeq" id="WP_038482553.1">
    <property type="nucleotide sequence ID" value="NZ_CP003923.1"/>
</dbReference>
<dbReference type="PATRIC" id="fig|1246626.3.peg.2982"/>